<evidence type="ECO:0000259" key="10">
    <source>
        <dbReference type="PROSITE" id="PS50113"/>
    </source>
</evidence>
<dbReference type="PANTHER" id="PTHR43065">
    <property type="entry name" value="SENSOR HISTIDINE KINASE"/>
    <property type="match status" value="1"/>
</dbReference>
<dbReference type="SMART" id="SM00388">
    <property type="entry name" value="HisKA"/>
    <property type="match status" value="1"/>
</dbReference>
<evidence type="ECO:0000256" key="7">
    <source>
        <dbReference type="ARBA" id="ARBA00022840"/>
    </source>
</evidence>
<accession>A0A117SY07</accession>
<dbReference type="CDD" id="cd00082">
    <property type="entry name" value="HisKA"/>
    <property type="match status" value="1"/>
</dbReference>
<dbReference type="CDD" id="cd00075">
    <property type="entry name" value="HATPase"/>
    <property type="match status" value="1"/>
</dbReference>
<dbReference type="Gene3D" id="3.30.450.20">
    <property type="entry name" value="PAS domain"/>
    <property type="match status" value="1"/>
</dbReference>
<dbReference type="SUPFAM" id="SSF55874">
    <property type="entry name" value="ATPase domain of HSP90 chaperone/DNA topoisomerase II/histidine kinase"/>
    <property type="match status" value="1"/>
</dbReference>
<evidence type="ECO:0000313" key="11">
    <source>
        <dbReference type="EMBL" id="KUO96181.1"/>
    </source>
</evidence>
<evidence type="ECO:0000259" key="9">
    <source>
        <dbReference type="PROSITE" id="PS50109"/>
    </source>
</evidence>
<evidence type="ECO:0000313" key="12">
    <source>
        <dbReference type="Proteomes" id="UP000053557"/>
    </source>
</evidence>
<reference evidence="11 12" key="1">
    <citation type="submission" date="2015-12" db="EMBL/GenBank/DDBJ databases">
        <title>Draft genome sequence of Acidibacillus ferrooxidans ITV001, isolated from a chalcopyrite acid mine drainage site in Brazil.</title>
        <authorList>
            <person name="Dall'Agnol H."/>
            <person name="Nancucheo I."/>
            <person name="Johnson B."/>
            <person name="Oliveira R."/>
            <person name="Leite L."/>
            <person name="Pylro V."/>
            <person name="Nunes G.L."/>
            <person name="Tzotzos G."/>
            <person name="Fernandes G.R."/>
            <person name="Dutra J."/>
            <person name="Orellana S.C."/>
            <person name="Oliveira G."/>
        </authorList>
    </citation>
    <scope>NUCLEOTIDE SEQUENCE [LARGE SCALE GENOMIC DNA]</scope>
    <source>
        <strain evidence="12">ITV01</strain>
    </source>
</reference>
<evidence type="ECO:0000256" key="1">
    <source>
        <dbReference type="ARBA" id="ARBA00000085"/>
    </source>
</evidence>
<evidence type="ECO:0000256" key="3">
    <source>
        <dbReference type="ARBA" id="ARBA00022553"/>
    </source>
</evidence>
<dbReference type="PROSITE" id="PS50109">
    <property type="entry name" value="HIS_KIN"/>
    <property type="match status" value="1"/>
</dbReference>
<dbReference type="Proteomes" id="UP000053557">
    <property type="component" value="Unassembled WGS sequence"/>
</dbReference>
<comment type="caution">
    <text evidence="11">The sequence shown here is derived from an EMBL/GenBank/DDBJ whole genome shotgun (WGS) entry which is preliminary data.</text>
</comment>
<protein>
    <recommendedName>
        <fullName evidence="2">histidine kinase</fullName>
        <ecNumber evidence="2">2.7.13.3</ecNumber>
    </recommendedName>
</protein>
<keyword evidence="4" id="KW-0808">Transferase</keyword>
<dbReference type="Pfam" id="PF02518">
    <property type="entry name" value="HATPase_c"/>
    <property type="match status" value="1"/>
</dbReference>
<dbReference type="SMART" id="SM00387">
    <property type="entry name" value="HATPase_c"/>
    <property type="match status" value="1"/>
</dbReference>
<dbReference type="InterPro" id="IPR036890">
    <property type="entry name" value="HATPase_C_sf"/>
</dbReference>
<dbReference type="InterPro" id="IPR003594">
    <property type="entry name" value="HATPase_dom"/>
</dbReference>
<dbReference type="InterPro" id="IPR001610">
    <property type="entry name" value="PAC"/>
</dbReference>
<dbReference type="InterPro" id="IPR000014">
    <property type="entry name" value="PAS"/>
</dbReference>
<feature type="domain" description="PAC" evidence="10">
    <location>
        <begin position="69"/>
        <end position="121"/>
    </location>
</feature>
<dbReference type="GO" id="GO:0000155">
    <property type="term" value="F:phosphorelay sensor kinase activity"/>
    <property type="evidence" value="ECO:0007669"/>
    <property type="project" value="InterPro"/>
</dbReference>
<feature type="domain" description="Histidine kinase" evidence="9">
    <location>
        <begin position="134"/>
        <end position="336"/>
    </location>
</feature>
<comment type="catalytic activity">
    <reaction evidence="1">
        <text>ATP + protein L-histidine = ADP + protein N-phospho-L-histidine.</text>
        <dbReference type="EC" id="2.7.13.3"/>
    </reaction>
</comment>
<dbReference type="SUPFAM" id="SSF55785">
    <property type="entry name" value="PYP-like sensor domain (PAS domain)"/>
    <property type="match status" value="1"/>
</dbReference>
<keyword evidence="7" id="KW-0067">ATP-binding</keyword>
<dbReference type="Gene3D" id="3.30.565.10">
    <property type="entry name" value="Histidine kinase-like ATPase, C-terminal domain"/>
    <property type="match status" value="1"/>
</dbReference>
<keyword evidence="5" id="KW-0547">Nucleotide-binding</keyword>
<dbReference type="InterPro" id="IPR000700">
    <property type="entry name" value="PAS-assoc_C"/>
</dbReference>
<proteinExistence type="predicted"/>
<sequence>MKLAQKIAGLGYWDKDLQSGELFWSNEMYRIWGISQDDSTPTEEEIYSFIHPEDSAFVKEKFSLPEEFMDIEFRLVHANQSIHVVHSIAMKLCDSKGTPLRLFGIVQDITSRKLAEDTMVRSETLSAVGQLAAGLAHEIRNPLTSLKGFMQLLTDENGGKYSEIIQSELQRIEMILHEMLMLAKPQAIEFRVHLLKQVLEEVMVLLCAQALLCNVCLLADFEEDELFVYCDSNQLKQVFINMMKNAIESMKSGGNLQISLVGSCDRVVVTFADEGEGIQSDTLLRLGQPFVSTKSNGIGLGFMVSQKIIQDHGGTIEVNSKVAVGTTVTITLPKVT</sequence>
<dbReference type="InterPro" id="IPR013655">
    <property type="entry name" value="PAS_fold_3"/>
</dbReference>
<dbReference type="CDD" id="cd00130">
    <property type="entry name" value="PAS"/>
    <property type="match status" value="1"/>
</dbReference>
<evidence type="ECO:0000256" key="8">
    <source>
        <dbReference type="ARBA" id="ARBA00023012"/>
    </source>
</evidence>
<dbReference type="SUPFAM" id="SSF47384">
    <property type="entry name" value="Homodimeric domain of signal transducing histidine kinase"/>
    <property type="match status" value="1"/>
</dbReference>
<dbReference type="Gene3D" id="2.10.70.100">
    <property type="match status" value="1"/>
</dbReference>
<keyword evidence="3" id="KW-0597">Phosphoprotein</keyword>
<dbReference type="PROSITE" id="PS50113">
    <property type="entry name" value="PAC"/>
    <property type="match status" value="1"/>
</dbReference>
<evidence type="ECO:0000256" key="2">
    <source>
        <dbReference type="ARBA" id="ARBA00012438"/>
    </source>
</evidence>
<dbReference type="PANTHER" id="PTHR43065:SF46">
    <property type="entry name" value="C4-DICARBOXYLATE TRANSPORT SENSOR PROTEIN DCTB"/>
    <property type="match status" value="1"/>
</dbReference>
<dbReference type="Gene3D" id="1.10.287.130">
    <property type="match status" value="1"/>
</dbReference>
<dbReference type="SMART" id="SM00086">
    <property type="entry name" value="PAC"/>
    <property type="match status" value="1"/>
</dbReference>
<keyword evidence="6" id="KW-0418">Kinase</keyword>
<dbReference type="InterPro" id="IPR005467">
    <property type="entry name" value="His_kinase_dom"/>
</dbReference>
<organism evidence="11 12">
    <name type="scientific">Ferroacidibacillus organovorans</name>
    <dbReference type="NCBI Taxonomy" id="1765683"/>
    <lineage>
        <taxon>Bacteria</taxon>
        <taxon>Bacillati</taxon>
        <taxon>Bacillota</taxon>
        <taxon>Bacilli</taxon>
        <taxon>Bacillales</taxon>
        <taxon>Alicyclobacillaceae</taxon>
        <taxon>Ferroacidibacillus</taxon>
    </lineage>
</organism>
<evidence type="ECO:0000256" key="5">
    <source>
        <dbReference type="ARBA" id="ARBA00022741"/>
    </source>
</evidence>
<dbReference type="GO" id="GO:0005524">
    <property type="term" value="F:ATP binding"/>
    <property type="evidence" value="ECO:0007669"/>
    <property type="project" value="UniProtKB-KW"/>
</dbReference>
<name>A0A117SY07_9BACL</name>
<dbReference type="InterPro" id="IPR003661">
    <property type="entry name" value="HisK_dim/P_dom"/>
</dbReference>
<dbReference type="Pfam" id="PF08447">
    <property type="entry name" value="PAS_3"/>
    <property type="match status" value="1"/>
</dbReference>
<dbReference type="InterPro" id="IPR035965">
    <property type="entry name" value="PAS-like_dom_sf"/>
</dbReference>
<evidence type="ECO:0000256" key="6">
    <source>
        <dbReference type="ARBA" id="ARBA00022777"/>
    </source>
</evidence>
<dbReference type="Pfam" id="PF00512">
    <property type="entry name" value="HisKA"/>
    <property type="match status" value="1"/>
</dbReference>
<keyword evidence="8" id="KW-0902">Two-component regulatory system</keyword>
<dbReference type="EMBL" id="LPVJ01000024">
    <property type="protein sequence ID" value="KUO96181.1"/>
    <property type="molecule type" value="Genomic_DNA"/>
</dbReference>
<dbReference type="InterPro" id="IPR036097">
    <property type="entry name" value="HisK_dim/P_sf"/>
</dbReference>
<evidence type="ECO:0000256" key="4">
    <source>
        <dbReference type="ARBA" id="ARBA00022679"/>
    </source>
</evidence>
<gene>
    <name evidence="11" type="ORF">ATW55_14825</name>
</gene>
<keyword evidence="12" id="KW-1185">Reference proteome</keyword>
<dbReference type="InterPro" id="IPR004358">
    <property type="entry name" value="Sig_transdc_His_kin-like_C"/>
</dbReference>
<dbReference type="PRINTS" id="PR00344">
    <property type="entry name" value="BCTRLSENSOR"/>
</dbReference>
<dbReference type="AlphaFoldDB" id="A0A117SY07"/>
<dbReference type="EC" id="2.7.13.3" evidence="2"/>